<evidence type="ECO:0000256" key="3">
    <source>
        <dbReference type="ARBA" id="ARBA00022801"/>
    </source>
</evidence>
<feature type="signal peptide" evidence="4">
    <location>
        <begin position="1"/>
        <end position="29"/>
    </location>
</feature>
<keyword evidence="3" id="KW-0378">Hydrolase</keyword>
<dbReference type="GeneID" id="91514725"/>
<dbReference type="GO" id="GO:0004177">
    <property type="term" value="F:aminopeptidase activity"/>
    <property type="evidence" value="ECO:0007669"/>
    <property type="project" value="UniProtKB-KW"/>
</dbReference>
<dbReference type="ESTHER" id="nocas-u5eht1">
    <property type="family name" value="Tiancimycin-TnmK-Tripeptidase-HIP"/>
</dbReference>
<dbReference type="AlphaFoldDB" id="U5EHT1"/>
<evidence type="ECO:0000259" key="5">
    <source>
        <dbReference type="Pfam" id="PF00561"/>
    </source>
</evidence>
<dbReference type="Proteomes" id="UP000017048">
    <property type="component" value="Unassembled WGS sequence"/>
</dbReference>
<dbReference type="Gene3D" id="3.40.50.1820">
    <property type="entry name" value="alpha/beta hydrolase"/>
    <property type="match status" value="1"/>
</dbReference>
<feature type="domain" description="Peptidase S33 tripeptidyl aminopeptidase-like C-terminal" evidence="6">
    <location>
        <begin position="396"/>
        <end position="495"/>
    </location>
</feature>
<dbReference type="Pfam" id="PF08386">
    <property type="entry name" value="Abhydrolase_4"/>
    <property type="match status" value="1"/>
</dbReference>
<proteinExistence type="inferred from homology"/>
<evidence type="ECO:0000256" key="2">
    <source>
        <dbReference type="ARBA" id="ARBA00022729"/>
    </source>
</evidence>
<gene>
    <name evidence="7" type="ORF">NCAST_25_01090</name>
</gene>
<keyword evidence="2 4" id="KW-0732">Signal</keyword>
<dbReference type="PANTHER" id="PTHR43248">
    <property type="entry name" value="2-SUCCINYL-6-HYDROXY-2,4-CYCLOHEXADIENE-1-CARBOXYLATE SYNTHASE"/>
    <property type="match status" value="1"/>
</dbReference>
<evidence type="ECO:0000313" key="7">
    <source>
        <dbReference type="EMBL" id="GAD84689.1"/>
    </source>
</evidence>
<dbReference type="InterPro" id="IPR000073">
    <property type="entry name" value="AB_hydrolase_1"/>
</dbReference>
<dbReference type="eggNOG" id="COG0596">
    <property type="taxonomic scope" value="Bacteria"/>
</dbReference>
<dbReference type="EMBL" id="BAFO02000025">
    <property type="protein sequence ID" value="GAD84689.1"/>
    <property type="molecule type" value="Genomic_DNA"/>
</dbReference>
<sequence>MRVVKRALLGGVLGAAVVAGLLAAVPASADGLDTFRDQELTWQTCDDPRLDPVGAQCADVTVPVDYSAPDGETMTVAISRLPATDPARRRGVLLSNPGGPGGPGLDFVVDIRNAMTPEVAAGYDLIGLDPRGIGRSTPVNCRWREGFWIESAGFGDADFAASTVRQGELAAQCAATEGARLRHITTRNTARDMDLIRSVLGEDRISYFGTSYGTYLGAVYTQLFGDHADRFVLDSAVDPARYGATEMLRDMGPANEAAFDLWADWAAAHAGEYRFGADRSAVREFVQTMVRRAKDQPIRIGDFTVDQHDLPNILFAGLDDPRKYPALAGQLRQLADAADGATVTPDPELAATLAFMLRAEPRDLSTATAVLCGDAASPSDPAWYRRNIEASRADQPLFGAFTNNITPCAFWALPAEPKTVVDNAVPSLIVQSTGDTRTTYPGALGMHRALRESRMVTLPDVPIHWIYGNYPNSCVSTAVNTYLLDGTLPATDLTCRDEAGPASGATR</sequence>
<dbReference type="STRING" id="1824.SAMN05444423_112101"/>
<feature type="chain" id="PRO_5004659336" evidence="4">
    <location>
        <begin position="30"/>
        <end position="507"/>
    </location>
</feature>
<dbReference type="PANTHER" id="PTHR43248:SF29">
    <property type="entry name" value="TRIPEPTIDYL AMINOPEPTIDASE"/>
    <property type="match status" value="1"/>
</dbReference>
<evidence type="ECO:0000313" key="8">
    <source>
        <dbReference type="Proteomes" id="UP000017048"/>
    </source>
</evidence>
<feature type="domain" description="AB hydrolase-1" evidence="5">
    <location>
        <begin position="93"/>
        <end position="242"/>
    </location>
</feature>
<comment type="similarity">
    <text evidence="1">Belongs to the peptidase S33 family.</text>
</comment>
<evidence type="ECO:0000256" key="1">
    <source>
        <dbReference type="ARBA" id="ARBA00010088"/>
    </source>
</evidence>
<dbReference type="RefSeq" id="WP_019044618.1">
    <property type="nucleotide sequence ID" value="NZ_BAFO02000025.1"/>
</dbReference>
<accession>U5EHT1</accession>
<protein>
    <submittedName>
        <fullName evidence="7">Tripeptidylaminopeptidase</fullName>
    </submittedName>
</protein>
<comment type="caution">
    <text evidence="7">The sequence shown here is derived from an EMBL/GenBank/DDBJ whole genome shotgun (WGS) entry which is preliminary data.</text>
</comment>
<dbReference type="SUPFAM" id="SSF53474">
    <property type="entry name" value="alpha/beta-Hydrolases"/>
    <property type="match status" value="1"/>
</dbReference>
<organism evidence="7 8">
    <name type="scientific">Nocardia asteroides NBRC 15531</name>
    <dbReference type="NCBI Taxonomy" id="1110697"/>
    <lineage>
        <taxon>Bacteria</taxon>
        <taxon>Bacillati</taxon>
        <taxon>Actinomycetota</taxon>
        <taxon>Actinomycetes</taxon>
        <taxon>Mycobacteriales</taxon>
        <taxon>Nocardiaceae</taxon>
        <taxon>Nocardia</taxon>
    </lineage>
</organism>
<reference evidence="7 8" key="1">
    <citation type="journal article" date="2014" name="BMC Genomics">
        <title>Genome based analysis of type-I polyketide synthase and nonribosomal peptide synthetase gene clusters in seven strains of five representative Nocardia species.</title>
        <authorList>
            <person name="Komaki H."/>
            <person name="Ichikawa N."/>
            <person name="Hosoyama A."/>
            <person name="Takahashi-Nakaguchi A."/>
            <person name="Matsuzawa T."/>
            <person name="Suzuki K."/>
            <person name="Fujita N."/>
            <person name="Gonoi T."/>
        </authorList>
    </citation>
    <scope>NUCLEOTIDE SEQUENCE [LARGE SCALE GENOMIC DNA]</scope>
    <source>
        <strain evidence="7 8">NBRC 15531</strain>
    </source>
</reference>
<name>U5EHT1_NOCAS</name>
<dbReference type="InterPro" id="IPR013595">
    <property type="entry name" value="Pept_S33_TAP-like_C"/>
</dbReference>
<evidence type="ECO:0000256" key="4">
    <source>
        <dbReference type="SAM" id="SignalP"/>
    </source>
</evidence>
<dbReference type="Pfam" id="PF00561">
    <property type="entry name" value="Abhydrolase_1"/>
    <property type="match status" value="1"/>
</dbReference>
<evidence type="ECO:0000259" key="6">
    <source>
        <dbReference type="Pfam" id="PF08386"/>
    </source>
</evidence>
<dbReference type="InterPro" id="IPR029058">
    <property type="entry name" value="AB_hydrolase_fold"/>
</dbReference>
<dbReference type="InterPro" id="IPR051601">
    <property type="entry name" value="Serine_prot/Carboxylest_S33"/>
</dbReference>
<keyword evidence="8" id="KW-1185">Reference proteome</keyword>